<dbReference type="Gene3D" id="3.30.710.10">
    <property type="entry name" value="Potassium Channel Kv1.1, Chain A"/>
    <property type="match status" value="1"/>
</dbReference>
<dbReference type="CDD" id="cd18186">
    <property type="entry name" value="BTB_POZ_ZBTB_KLHL-like"/>
    <property type="match status" value="1"/>
</dbReference>
<dbReference type="AlphaFoldDB" id="A0A9P4IIZ3"/>
<gene>
    <name evidence="2" type="ORF">NA57DRAFT_56645</name>
</gene>
<keyword evidence="3" id="KW-1185">Reference proteome</keyword>
<dbReference type="InterPro" id="IPR011333">
    <property type="entry name" value="SKP1/BTB/POZ_sf"/>
</dbReference>
<dbReference type="Proteomes" id="UP000799772">
    <property type="component" value="Unassembled WGS sequence"/>
</dbReference>
<dbReference type="OrthoDB" id="5275938at2759"/>
<sequence length="324" mass="36010">MQDIEIAPEGDVILIVGDVESENACRLRVQSVVLCAASPVFERMLTSGFSESIGLDSSNPKEIPLPGDNPDIVQLFCKIAHFKNTDVPHCPSADMFLDFAVFVDKYGCQATMSLVITLWSAHVKELHMVDDYTLLVEAKDYQDDPDNYKRLSNLFMLNVNPSKPPREPKYEMDPRIFEKMTNMASEARSNLRQAIEDAILDVPATTEERTKILQEHFCNVCATVNPGLPFGLRFLAAAGLWPIYQLPSTVGGILERMQALDGIDSDDDDVEDCCLLRKHLTEGWRKADILGAADRARSTCAGLCLDCERAGGYREDCPGRVHHG</sequence>
<reference evidence="2" key="1">
    <citation type="journal article" date="2020" name="Stud. Mycol.">
        <title>101 Dothideomycetes genomes: a test case for predicting lifestyles and emergence of pathogens.</title>
        <authorList>
            <person name="Haridas S."/>
            <person name="Albert R."/>
            <person name="Binder M."/>
            <person name="Bloem J."/>
            <person name="Labutti K."/>
            <person name="Salamov A."/>
            <person name="Andreopoulos B."/>
            <person name="Baker S."/>
            <person name="Barry K."/>
            <person name="Bills G."/>
            <person name="Bluhm B."/>
            <person name="Cannon C."/>
            <person name="Castanera R."/>
            <person name="Culley D."/>
            <person name="Daum C."/>
            <person name="Ezra D."/>
            <person name="Gonzalez J."/>
            <person name="Henrissat B."/>
            <person name="Kuo A."/>
            <person name="Liang C."/>
            <person name="Lipzen A."/>
            <person name="Lutzoni F."/>
            <person name="Magnuson J."/>
            <person name="Mondo S."/>
            <person name="Nolan M."/>
            <person name="Ohm R."/>
            <person name="Pangilinan J."/>
            <person name="Park H.-J."/>
            <person name="Ramirez L."/>
            <person name="Alfaro M."/>
            <person name="Sun H."/>
            <person name="Tritt A."/>
            <person name="Yoshinaga Y."/>
            <person name="Zwiers L.-H."/>
            <person name="Turgeon B."/>
            <person name="Goodwin S."/>
            <person name="Spatafora J."/>
            <person name="Crous P."/>
            <person name="Grigoriev I."/>
        </authorList>
    </citation>
    <scope>NUCLEOTIDE SEQUENCE</scope>
    <source>
        <strain evidence="2">CBS 133067</strain>
    </source>
</reference>
<accession>A0A9P4IIZ3</accession>
<name>A0A9P4IIZ3_9PEZI</name>
<dbReference type="EMBL" id="ML978126">
    <property type="protein sequence ID" value="KAF2099016.1"/>
    <property type="molecule type" value="Genomic_DNA"/>
</dbReference>
<dbReference type="PROSITE" id="PS50097">
    <property type="entry name" value="BTB"/>
    <property type="match status" value="1"/>
</dbReference>
<evidence type="ECO:0000313" key="3">
    <source>
        <dbReference type="Proteomes" id="UP000799772"/>
    </source>
</evidence>
<dbReference type="SUPFAM" id="SSF54695">
    <property type="entry name" value="POZ domain"/>
    <property type="match status" value="1"/>
</dbReference>
<dbReference type="Pfam" id="PF00651">
    <property type="entry name" value="BTB"/>
    <property type="match status" value="1"/>
</dbReference>
<evidence type="ECO:0000259" key="1">
    <source>
        <dbReference type="PROSITE" id="PS50097"/>
    </source>
</evidence>
<comment type="caution">
    <text evidence="2">The sequence shown here is derived from an EMBL/GenBank/DDBJ whole genome shotgun (WGS) entry which is preliminary data.</text>
</comment>
<proteinExistence type="predicted"/>
<feature type="domain" description="BTB" evidence="1">
    <location>
        <begin position="10"/>
        <end position="89"/>
    </location>
</feature>
<dbReference type="InterPro" id="IPR000210">
    <property type="entry name" value="BTB/POZ_dom"/>
</dbReference>
<organism evidence="2 3">
    <name type="scientific">Rhizodiscina lignyota</name>
    <dbReference type="NCBI Taxonomy" id="1504668"/>
    <lineage>
        <taxon>Eukaryota</taxon>
        <taxon>Fungi</taxon>
        <taxon>Dikarya</taxon>
        <taxon>Ascomycota</taxon>
        <taxon>Pezizomycotina</taxon>
        <taxon>Dothideomycetes</taxon>
        <taxon>Pleosporomycetidae</taxon>
        <taxon>Aulographales</taxon>
        <taxon>Rhizodiscinaceae</taxon>
        <taxon>Rhizodiscina</taxon>
    </lineage>
</organism>
<protein>
    <recommendedName>
        <fullName evidence="1">BTB domain-containing protein</fullName>
    </recommendedName>
</protein>
<evidence type="ECO:0000313" key="2">
    <source>
        <dbReference type="EMBL" id="KAF2099016.1"/>
    </source>
</evidence>